<protein>
    <submittedName>
        <fullName evidence="2">MacB-like protein</fullName>
    </submittedName>
</protein>
<evidence type="ECO:0000313" key="3">
    <source>
        <dbReference type="Proteomes" id="UP000294752"/>
    </source>
</evidence>
<name>A0A4R7CQC0_9SPHI</name>
<gene>
    <name evidence="2" type="ORF">B0I21_11711</name>
</gene>
<organism evidence="2 3">
    <name type="scientific">Sphingobacterium paludis</name>
    <dbReference type="NCBI Taxonomy" id="1476465"/>
    <lineage>
        <taxon>Bacteria</taxon>
        <taxon>Pseudomonadati</taxon>
        <taxon>Bacteroidota</taxon>
        <taxon>Sphingobacteriia</taxon>
        <taxon>Sphingobacteriales</taxon>
        <taxon>Sphingobacteriaceae</taxon>
        <taxon>Sphingobacterium</taxon>
    </lineage>
</organism>
<proteinExistence type="predicted"/>
<accession>A0A4R7CQC0</accession>
<dbReference type="AlphaFoldDB" id="A0A4R7CQC0"/>
<reference evidence="2 3" key="1">
    <citation type="submission" date="2019-03" db="EMBL/GenBank/DDBJ databases">
        <title>Genomic Encyclopedia of Type Strains, Phase III (KMG-III): the genomes of soil and plant-associated and newly described type strains.</title>
        <authorList>
            <person name="Whitman W."/>
        </authorList>
    </citation>
    <scope>NUCLEOTIDE SEQUENCE [LARGE SCALE GENOMIC DNA]</scope>
    <source>
        <strain evidence="2 3">CGMCC 1.12801</strain>
    </source>
</reference>
<comment type="caution">
    <text evidence="2">The sequence shown here is derived from an EMBL/GenBank/DDBJ whole genome shotgun (WGS) entry which is preliminary data.</text>
</comment>
<feature type="domain" description="MacB-like periplasmic core" evidence="1">
    <location>
        <begin position="24"/>
        <end position="151"/>
    </location>
</feature>
<evidence type="ECO:0000259" key="1">
    <source>
        <dbReference type="Pfam" id="PF12704"/>
    </source>
</evidence>
<keyword evidence="3" id="KW-1185">Reference proteome</keyword>
<sequence length="158" mass="17254">MLQSKYKQPGIGMELTTVRALPKMLKEQYPSLVADYYRLDGLTCIVSNGTAVYEENVSLGDPSLLKMFGFQMLAGDAQTALSSPTNVVVKEEVALKYFGKTDVIGQQLSVRNFAGDIQNFEITAVVKSVGQNSVMELMPSMQTGIFLPISSESISDEI</sequence>
<dbReference type="InterPro" id="IPR025857">
    <property type="entry name" value="MacB_PCD"/>
</dbReference>
<dbReference type="OrthoDB" id="1451596at2"/>
<dbReference type="Proteomes" id="UP000294752">
    <property type="component" value="Unassembled WGS sequence"/>
</dbReference>
<dbReference type="Pfam" id="PF12704">
    <property type="entry name" value="MacB_PCD"/>
    <property type="match status" value="1"/>
</dbReference>
<evidence type="ECO:0000313" key="2">
    <source>
        <dbReference type="EMBL" id="TDS05991.1"/>
    </source>
</evidence>
<dbReference type="EMBL" id="SNZV01000017">
    <property type="protein sequence ID" value="TDS05991.1"/>
    <property type="molecule type" value="Genomic_DNA"/>
</dbReference>